<dbReference type="Gene3D" id="3.40.109.10">
    <property type="entry name" value="NADH Oxidase"/>
    <property type="match status" value="1"/>
</dbReference>
<dbReference type="InterPro" id="IPR000415">
    <property type="entry name" value="Nitroreductase-like"/>
</dbReference>
<proteinExistence type="predicted"/>
<reference evidence="2 3" key="1">
    <citation type="journal article" date="2021" name="Sci. Rep.">
        <title>The distribution of antibiotic resistance genes in chicken gut microbiota commensals.</title>
        <authorList>
            <person name="Juricova H."/>
            <person name="Matiasovicova J."/>
            <person name="Kubasova T."/>
            <person name="Cejkova D."/>
            <person name="Rychlik I."/>
        </authorList>
    </citation>
    <scope>NUCLEOTIDE SEQUENCE [LARGE SCALE GENOMIC DNA]</scope>
    <source>
        <strain evidence="2 3">An829</strain>
    </source>
</reference>
<dbReference type="InterPro" id="IPR029479">
    <property type="entry name" value="Nitroreductase"/>
</dbReference>
<evidence type="ECO:0000313" key="2">
    <source>
        <dbReference type="EMBL" id="MBM6704055.1"/>
    </source>
</evidence>
<feature type="domain" description="Nitroreductase" evidence="1">
    <location>
        <begin position="61"/>
        <end position="249"/>
    </location>
</feature>
<dbReference type="RefSeq" id="WP_205102518.1">
    <property type="nucleotide sequence ID" value="NZ_JACJJC010000007.1"/>
</dbReference>
<dbReference type="SUPFAM" id="SSF55469">
    <property type="entry name" value="FMN-dependent nitroreductase-like"/>
    <property type="match status" value="1"/>
</dbReference>
<dbReference type="EMBL" id="JACJJC010000007">
    <property type="protein sequence ID" value="MBM6704055.1"/>
    <property type="molecule type" value="Genomic_DNA"/>
</dbReference>
<sequence>MSIKKKFQAKLAEIGSELEDHFDELKSEIERRFGPRKNDGEVFRALPAPAGLMMPLGDALAARRSERNFSNEPLPDPLLANLLYAADGINRSNGKRTTPSAFNWRETEIYVLKPNGIWRWVPERNGLIFCSPDDIRGETYLVEMPLAALPPVILVYVTNFERTQDLVMKLASVIVDKAKRSDWTEERLEEARVRSTHIDVGLKMQAVALAAAAMKLASVPRTGFLAEELGKKLHLKPTETVAAVQSVGYPAKSMFDHIF</sequence>
<evidence type="ECO:0000259" key="1">
    <source>
        <dbReference type="Pfam" id="PF00881"/>
    </source>
</evidence>
<organism evidence="2 3">
    <name type="scientific">Sutterella massiliensis</name>
    <dbReference type="NCBI Taxonomy" id="1816689"/>
    <lineage>
        <taxon>Bacteria</taxon>
        <taxon>Pseudomonadati</taxon>
        <taxon>Pseudomonadota</taxon>
        <taxon>Betaproteobacteria</taxon>
        <taxon>Burkholderiales</taxon>
        <taxon>Sutterellaceae</taxon>
        <taxon>Sutterella</taxon>
    </lineage>
</organism>
<protein>
    <submittedName>
        <fullName evidence="2">Nitroreductase family protein</fullName>
    </submittedName>
</protein>
<dbReference type="InterPro" id="IPR052544">
    <property type="entry name" value="Bacteriocin_Proc_Enz"/>
</dbReference>
<accession>A0ABS2DRV7</accession>
<dbReference type="Proteomes" id="UP000715095">
    <property type="component" value="Unassembled WGS sequence"/>
</dbReference>
<evidence type="ECO:0000313" key="3">
    <source>
        <dbReference type="Proteomes" id="UP000715095"/>
    </source>
</evidence>
<dbReference type="Pfam" id="PF00881">
    <property type="entry name" value="Nitroreductase"/>
    <property type="match status" value="1"/>
</dbReference>
<gene>
    <name evidence="2" type="ORF">H6A60_06085</name>
</gene>
<dbReference type="PANTHER" id="PTHR43745:SF2">
    <property type="entry name" value="NITROREDUCTASE MJ1384-RELATED"/>
    <property type="match status" value="1"/>
</dbReference>
<name>A0ABS2DRV7_9BURK</name>
<keyword evidence="3" id="KW-1185">Reference proteome</keyword>
<comment type="caution">
    <text evidence="2">The sequence shown here is derived from an EMBL/GenBank/DDBJ whole genome shotgun (WGS) entry which is preliminary data.</text>
</comment>
<dbReference type="PANTHER" id="PTHR43745">
    <property type="entry name" value="NITROREDUCTASE MJ1384-RELATED"/>
    <property type="match status" value="1"/>
</dbReference>